<name>N6WZD6_9GAMM</name>
<accession>N6WZD6</accession>
<dbReference type="STRING" id="626887.J057_01915"/>
<proteinExistence type="predicted"/>
<comment type="caution">
    <text evidence="2">The sequence shown here is derived from an EMBL/GenBank/DDBJ whole genome shotgun (WGS) entry which is preliminary data.</text>
</comment>
<dbReference type="RefSeq" id="WP_004582928.1">
    <property type="nucleotide sequence ID" value="NZ_AP028878.1"/>
</dbReference>
<feature type="region of interest" description="Disordered" evidence="1">
    <location>
        <begin position="184"/>
        <end position="205"/>
    </location>
</feature>
<dbReference type="EMBL" id="APLQ01000009">
    <property type="protein sequence ID" value="ENO16921.1"/>
    <property type="molecule type" value="Genomic_DNA"/>
</dbReference>
<sequence length="205" mass="23129">MSEKAEFEVKVWRDDGEGRNRIQVFGADGFHCGDTGEPNSKDEELSCTLKNLYYAIERIADLENQLQARASADSDGKRNNAEPVAYRVTGSYTNQPFRDESTARRYCRGLLSSDPEGGYEVEPLYPDPAQGREQWVYCSYRLPSLAHPFDCWYSADNDTPVLLSPESVAKNYGYGNAPRAKWMCSGLKRPNPPQPQPSGEDEREE</sequence>
<protein>
    <submittedName>
        <fullName evidence="2">Uncharacterized protein</fullName>
    </submittedName>
</protein>
<dbReference type="HOGENOM" id="CLU_1336175_0_0_6"/>
<gene>
    <name evidence="2" type="ORF">J057_01915</name>
</gene>
<organism evidence="2 3">
    <name type="scientific">Marinobacter nanhaiticus D15-8W</name>
    <dbReference type="NCBI Taxonomy" id="626887"/>
    <lineage>
        <taxon>Bacteria</taxon>
        <taxon>Pseudomonadati</taxon>
        <taxon>Pseudomonadota</taxon>
        <taxon>Gammaproteobacteria</taxon>
        <taxon>Pseudomonadales</taxon>
        <taxon>Marinobacteraceae</taxon>
        <taxon>Marinobacter</taxon>
    </lineage>
</organism>
<evidence type="ECO:0000256" key="1">
    <source>
        <dbReference type="SAM" id="MobiDB-lite"/>
    </source>
</evidence>
<keyword evidence="3" id="KW-1185">Reference proteome</keyword>
<evidence type="ECO:0000313" key="2">
    <source>
        <dbReference type="EMBL" id="ENO16921.1"/>
    </source>
</evidence>
<evidence type="ECO:0000313" key="3">
    <source>
        <dbReference type="Proteomes" id="UP000013165"/>
    </source>
</evidence>
<reference evidence="2 3" key="1">
    <citation type="journal article" date="2013" name="Genome Announc.">
        <title>Genome Sequence of the Polycyclic Aromatic Hydrocarbon-Degrading Bacterium Strain Marinobacter nanhaiticus D15-8WT.</title>
        <authorList>
            <person name="Cui Z."/>
            <person name="Gao W."/>
            <person name="Li Q."/>
            <person name="Xu G."/>
            <person name="Zheng L."/>
        </authorList>
    </citation>
    <scope>NUCLEOTIDE SEQUENCE [LARGE SCALE GENOMIC DNA]</scope>
    <source>
        <strain evidence="2 3">D15-8W</strain>
    </source>
</reference>
<dbReference type="AlphaFoldDB" id="N6WZD6"/>
<dbReference type="Proteomes" id="UP000013165">
    <property type="component" value="Unassembled WGS sequence"/>
</dbReference>